<keyword evidence="3" id="KW-1185">Reference proteome</keyword>
<evidence type="ECO:0000313" key="3">
    <source>
        <dbReference type="Proteomes" id="UP000006591"/>
    </source>
</evidence>
<proteinExistence type="predicted"/>
<reference evidence="2" key="2">
    <citation type="submission" date="2018-04" db="EMBL/GenBank/DDBJ databases">
        <title>OnivRS2 (Oryza nivara Reference Sequence Version 2).</title>
        <authorList>
            <person name="Zhang J."/>
            <person name="Kudrna D."/>
            <person name="Lee S."/>
            <person name="Talag J."/>
            <person name="Rajasekar S."/>
            <person name="Welchert J."/>
            <person name="Hsing Y.-I."/>
            <person name="Wing R.A."/>
        </authorList>
    </citation>
    <scope>NUCLEOTIDE SEQUENCE [LARGE SCALE GENOMIC DNA]</scope>
</reference>
<feature type="compositionally biased region" description="Basic residues" evidence="1">
    <location>
        <begin position="89"/>
        <end position="99"/>
    </location>
</feature>
<feature type="region of interest" description="Disordered" evidence="1">
    <location>
        <begin position="1"/>
        <end position="99"/>
    </location>
</feature>
<name>A0A0E0FW68_ORYNI</name>
<evidence type="ECO:0000256" key="1">
    <source>
        <dbReference type="SAM" id="MobiDB-lite"/>
    </source>
</evidence>
<dbReference type="EnsemblPlants" id="ONIVA01G43270.1">
    <property type="protein sequence ID" value="ONIVA01G43270.1"/>
    <property type="gene ID" value="ONIVA01G43270"/>
</dbReference>
<dbReference type="HOGENOM" id="CLU_2324318_0_0_1"/>
<evidence type="ECO:0000313" key="2">
    <source>
        <dbReference type="EnsemblPlants" id="ONIVA01G43270.1"/>
    </source>
</evidence>
<dbReference type="Gramene" id="ONIVA01G43270.1">
    <property type="protein sequence ID" value="ONIVA01G43270.1"/>
    <property type="gene ID" value="ONIVA01G43270"/>
</dbReference>
<organism evidence="2">
    <name type="scientific">Oryza nivara</name>
    <name type="common">Indian wild rice</name>
    <name type="synonym">Oryza sativa f. spontanea</name>
    <dbReference type="NCBI Taxonomy" id="4536"/>
    <lineage>
        <taxon>Eukaryota</taxon>
        <taxon>Viridiplantae</taxon>
        <taxon>Streptophyta</taxon>
        <taxon>Embryophyta</taxon>
        <taxon>Tracheophyta</taxon>
        <taxon>Spermatophyta</taxon>
        <taxon>Magnoliopsida</taxon>
        <taxon>Liliopsida</taxon>
        <taxon>Poales</taxon>
        <taxon>Poaceae</taxon>
        <taxon>BOP clade</taxon>
        <taxon>Oryzoideae</taxon>
        <taxon>Oryzeae</taxon>
        <taxon>Oryzinae</taxon>
        <taxon>Oryza</taxon>
    </lineage>
</organism>
<dbReference type="AlphaFoldDB" id="A0A0E0FW68"/>
<sequence length="99" mass="10102">MARLAAPPLPSAPLPPSPCIRHRRRGGMGVAATTGPAAPILPSSPGGDGSARAADLTVGGGRSVAGDRGDNGSIAGNRWDDGGGPRQGWRCRRRRQQLD</sequence>
<reference evidence="2" key="1">
    <citation type="submission" date="2015-04" db="UniProtKB">
        <authorList>
            <consortium name="EnsemblPlants"/>
        </authorList>
    </citation>
    <scope>IDENTIFICATION</scope>
    <source>
        <strain evidence="2">SL10</strain>
    </source>
</reference>
<accession>A0A0E0FW68</accession>
<dbReference type="Proteomes" id="UP000006591">
    <property type="component" value="Chromosome 1"/>
</dbReference>
<feature type="compositionally biased region" description="Pro residues" evidence="1">
    <location>
        <begin position="7"/>
        <end position="18"/>
    </location>
</feature>
<protein>
    <submittedName>
        <fullName evidence="2">Uncharacterized protein</fullName>
    </submittedName>
</protein>